<dbReference type="EMBL" id="JAWJAX010000003">
    <property type="protein sequence ID" value="MDV2911016.1"/>
    <property type="molecule type" value="Genomic_DNA"/>
</dbReference>
<comment type="caution">
    <text evidence="1">The sequence shown here is derived from an EMBL/GenBank/DDBJ whole genome shotgun (WGS) entry which is preliminary data.</text>
</comment>
<reference evidence="1" key="2">
    <citation type="submission" date="2023-10" db="EMBL/GenBank/DDBJ databases">
        <authorList>
            <person name="Khurajog B."/>
        </authorList>
    </citation>
    <scope>NUCLEOTIDE SEQUENCE</scope>
    <source>
        <strain evidence="1">BF14</strain>
    </source>
</reference>
<name>A0AAW8YMS4_PEDAC</name>
<evidence type="ECO:0000313" key="2">
    <source>
        <dbReference type="Proteomes" id="UP001280415"/>
    </source>
</evidence>
<protein>
    <submittedName>
        <fullName evidence="1">DUF2977 domain-containing protein</fullName>
    </submittedName>
</protein>
<dbReference type="RefSeq" id="WP_317052033.1">
    <property type="nucleotide sequence ID" value="NZ_CP140878.1"/>
</dbReference>
<dbReference type="Proteomes" id="UP001280415">
    <property type="component" value="Unassembled WGS sequence"/>
</dbReference>
<dbReference type="InterPro" id="IPR021358">
    <property type="entry name" value="DUF2977"/>
</dbReference>
<dbReference type="Pfam" id="PF11192">
    <property type="entry name" value="DUF2977"/>
    <property type="match status" value="1"/>
</dbReference>
<organism evidence="1 2">
    <name type="scientific">Pediococcus acidilactici</name>
    <dbReference type="NCBI Taxonomy" id="1254"/>
    <lineage>
        <taxon>Bacteria</taxon>
        <taxon>Bacillati</taxon>
        <taxon>Bacillota</taxon>
        <taxon>Bacilli</taxon>
        <taxon>Lactobacillales</taxon>
        <taxon>Lactobacillaceae</taxon>
        <taxon>Pediococcus</taxon>
        <taxon>Pediococcus acidilactici group</taxon>
    </lineage>
</organism>
<gene>
    <name evidence="1" type="ORF">R0H03_03940</name>
</gene>
<accession>A0AAW8YMS4</accession>
<reference evidence="1" key="1">
    <citation type="journal article" date="2023" name="PeerJ">
        <title>Selection and evaluation of lactic acid bacteria from chicken feces in Thailand as potential probiotics.</title>
        <authorList>
            <person name="Khurajog B."/>
            <person name="Disastra Y."/>
            <person name="Lawwyne L.D."/>
            <person name="Sirichokchatchawan W."/>
            <person name="Niyomtham W."/>
            <person name="Yindee J."/>
            <person name="Hampson D.J."/>
            <person name="Prapasarakul N."/>
        </authorList>
    </citation>
    <scope>NUCLEOTIDE SEQUENCE</scope>
    <source>
        <strain evidence="1">BF14</strain>
    </source>
</reference>
<proteinExistence type="predicted"/>
<evidence type="ECO:0000313" key="1">
    <source>
        <dbReference type="EMBL" id="MDV2911016.1"/>
    </source>
</evidence>
<dbReference type="AlphaFoldDB" id="A0AAW8YMS4"/>
<sequence length="113" mass="12636">MSTIKFELNDKNEIISYVKQGGIVGIDLTDFDASKLPDDFFENYRSGYYMLQNNAVVENPNYVAPEPPTNSPSNLEKQVAALSYQQMVDSQTINTLQQQNAQMAYQIMTGGNA</sequence>